<name>A0A2A7I069_BACCE</name>
<dbReference type="InterPro" id="IPR013783">
    <property type="entry name" value="Ig-like_fold"/>
</dbReference>
<evidence type="ECO:0000256" key="1">
    <source>
        <dbReference type="SAM" id="Coils"/>
    </source>
</evidence>
<feature type="domain" description="Pesticidal crystal protein Cry1Aa" evidence="3">
    <location>
        <begin position="335"/>
        <end position="392"/>
    </location>
</feature>
<feature type="coiled-coil region" evidence="1">
    <location>
        <begin position="504"/>
        <end position="567"/>
    </location>
</feature>
<dbReference type="InterPro" id="IPR047589">
    <property type="entry name" value="DUF11_rpt"/>
</dbReference>
<evidence type="ECO:0000259" key="3">
    <source>
        <dbReference type="Pfam" id="PF18449"/>
    </source>
</evidence>
<keyword evidence="1" id="KW-0175">Coiled coil</keyword>
<dbReference type="Pfam" id="PF24346">
    <property type="entry name" value="DUF7507"/>
    <property type="match status" value="2"/>
</dbReference>
<proteinExistence type="predicted"/>
<feature type="domain" description="Pesticidal crystal protein Cry1Aa" evidence="3">
    <location>
        <begin position="272"/>
        <end position="331"/>
    </location>
</feature>
<feature type="domain" description="DUF7507" evidence="4">
    <location>
        <begin position="160"/>
        <end position="250"/>
    </location>
</feature>
<accession>A0A2A7I069</accession>
<organism evidence="5 6">
    <name type="scientific">Bacillus cereus</name>
    <dbReference type="NCBI Taxonomy" id="1396"/>
    <lineage>
        <taxon>Bacteria</taxon>
        <taxon>Bacillati</taxon>
        <taxon>Bacillota</taxon>
        <taxon>Bacilli</taxon>
        <taxon>Bacillales</taxon>
        <taxon>Bacillaceae</taxon>
        <taxon>Bacillus</taxon>
        <taxon>Bacillus cereus group</taxon>
    </lineage>
</organism>
<keyword evidence="2" id="KW-0732">Signal</keyword>
<comment type="caution">
    <text evidence="5">The sequence shown here is derived from an EMBL/GenBank/DDBJ whole genome shotgun (WGS) entry which is preliminary data.</text>
</comment>
<dbReference type="Gene3D" id="2.60.40.10">
    <property type="entry name" value="Immunoglobulins"/>
    <property type="match status" value="1"/>
</dbReference>
<evidence type="ECO:0000259" key="4">
    <source>
        <dbReference type="Pfam" id="PF24346"/>
    </source>
</evidence>
<feature type="domain" description="DUF7507" evidence="4">
    <location>
        <begin position="61"/>
        <end position="142"/>
    </location>
</feature>
<dbReference type="RefSeq" id="WP_097903279.1">
    <property type="nucleotide sequence ID" value="NZ_NVLK01000016.1"/>
</dbReference>
<dbReference type="EMBL" id="NVLK01000016">
    <property type="protein sequence ID" value="PEC22628.1"/>
    <property type="molecule type" value="Genomic_DNA"/>
</dbReference>
<dbReference type="Pfam" id="PF18449">
    <property type="entry name" value="Endotoxin_C2"/>
    <property type="match status" value="5"/>
</dbReference>
<feature type="domain" description="Pesticidal crystal protein Cry1Aa" evidence="3">
    <location>
        <begin position="398"/>
        <end position="459"/>
    </location>
</feature>
<reference evidence="5 6" key="1">
    <citation type="submission" date="2017-09" db="EMBL/GenBank/DDBJ databases">
        <title>Large-scale bioinformatics analysis of Bacillus genomes uncovers conserved roles of natural products in bacterial physiology.</title>
        <authorList>
            <consortium name="Agbiome Team Llc"/>
            <person name="Bleich R.M."/>
            <person name="Grubbs K.J."/>
            <person name="Santa Maria K.C."/>
            <person name="Allen S.E."/>
            <person name="Farag S."/>
            <person name="Shank E.A."/>
            <person name="Bowers A."/>
        </authorList>
    </citation>
    <scope>NUCLEOTIDE SEQUENCE [LARGE SCALE GENOMIC DNA]</scope>
    <source>
        <strain evidence="5 6">AFS096845</strain>
    </source>
</reference>
<evidence type="ECO:0000313" key="5">
    <source>
        <dbReference type="EMBL" id="PEC22628.1"/>
    </source>
</evidence>
<sequence length="743" mass="82795">MQESHKKNTKRKVVASLLCLSVLAAPVVPEASAAQNTVSKISSEEQVGHMILQVTPSNPTPMPGETITYQYKLTNATNKVIKDVWVVDWHVNMLQEYFDLGNDNAFGPGETITLSKKYTVPKDVEEGKTFRSLATVYGTADGKQIKVAGKSSITVDVVKPEISLRISTNKEVVTPGEKITYTYKIKNTGNRNLTNVWGADWHLGMHQEYADIGADNILSPGEEATVQKEFIVPEDAEDEKLIYSVASYYGYYGDTKVQQDSRVGITVSHNLITKAQKAVNSLFADESYSTLHAHISQNEIDAAKKAVMLLPDAKHKHQLDKEMEQAQNLLNLLNDARSTVHGLFADDAHSKLGEETTQQDINTAKENVSKLPNNQNKTDLLNEIQNAQRLLKEQEVTKLSNAQKTVNDLFLDENHIALNNGLSEKDIEKALEKVQLVSNQKDKNTLMKEIEKAQNLLNSLNETRKILNNLFTDDYHTALKETTTQANVDTAKENVDQLPSNNDKKSLQKEIEKAQNLLNSAQAFKLQDAQKAINDLFTANDHKTLKAAIKQDDIDAAKAKVDQLNNTENKTNLLKEIEKAQNLFSELQTGQKLLESLFTDGIGSPVKVGITQSDIKKVQEELKKLPDSPGRTKLLSRVPVNFSNISWYTKQFGNKNVTDTAEIKVSKLYKNTNREPFIDFNFAYTLKGAQITVSNRDVLEASIAPEYAEAGNLNMKILNRGTTKVTISSADGLYFKEITIKVL</sequence>
<dbReference type="InterPro" id="IPR055354">
    <property type="entry name" value="DUF7507"/>
</dbReference>
<feature type="chain" id="PRO_5011975629" evidence="2">
    <location>
        <begin position="34"/>
        <end position="743"/>
    </location>
</feature>
<protein>
    <submittedName>
        <fullName evidence="5">Uncharacterized protein</fullName>
    </submittedName>
</protein>
<feature type="domain" description="Pesticidal crystal protein Cry1Aa" evidence="3">
    <location>
        <begin position="467"/>
        <end position="520"/>
    </location>
</feature>
<feature type="signal peptide" evidence="2">
    <location>
        <begin position="1"/>
        <end position="33"/>
    </location>
</feature>
<evidence type="ECO:0000256" key="2">
    <source>
        <dbReference type="SAM" id="SignalP"/>
    </source>
</evidence>
<evidence type="ECO:0000313" key="6">
    <source>
        <dbReference type="Proteomes" id="UP000220006"/>
    </source>
</evidence>
<dbReference type="AlphaFoldDB" id="A0A2A7I069"/>
<dbReference type="NCBIfam" id="TIGR01451">
    <property type="entry name" value="B_ant_repeat"/>
    <property type="match status" value="1"/>
</dbReference>
<dbReference type="Proteomes" id="UP000220006">
    <property type="component" value="Unassembled WGS sequence"/>
</dbReference>
<gene>
    <name evidence="5" type="ORF">COM96_07560</name>
</gene>
<dbReference type="InterPro" id="IPR054544">
    <property type="entry name" value="Pest_crys_Cry1Aa_dom-IV"/>
</dbReference>
<feature type="domain" description="Pesticidal crystal protein Cry1Aa" evidence="3">
    <location>
        <begin position="525"/>
        <end position="585"/>
    </location>
</feature>
<feature type="coiled-coil region" evidence="1">
    <location>
        <begin position="436"/>
        <end position="470"/>
    </location>
</feature>